<evidence type="ECO:0000256" key="1">
    <source>
        <dbReference type="SAM" id="Phobius"/>
    </source>
</evidence>
<dbReference type="GO" id="GO:0043709">
    <property type="term" value="P:cell adhesion involved in single-species biofilm formation"/>
    <property type="evidence" value="ECO:0007669"/>
    <property type="project" value="TreeGrafter"/>
</dbReference>
<dbReference type="InterPro" id="IPR050469">
    <property type="entry name" value="Diguanylate_Cyclase"/>
</dbReference>
<evidence type="ECO:0000313" key="3">
    <source>
        <dbReference type="EMBL" id="VAX00112.1"/>
    </source>
</evidence>
<dbReference type="PROSITE" id="PS50887">
    <property type="entry name" value="GGDEF"/>
    <property type="match status" value="1"/>
</dbReference>
<dbReference type="SMART" id="SM00267">
    <property type="entry name" value="GGDEF"/>
    <property type="match status" value="1"/>
</dbReference>
<dbReference type="Pfam" id="PF00990">
    <property type="entry name" value="GGDEF"/>
    <property type="match status" value="1"/>
</dbReference>
<feature type="domain" description="GGDEF" evidence="2">
    <location>
        <begin position="348"/>
        <end position="483"/>
    </location>
</feature>
<dbReference type="GO" id="GO:0005886">
    <property type="term" value="C:plasma membrane"/>
    <property type="evidence" value="ECO:0007669"/>
    <property type="project" value="TreeGrafter"/>
</dbReference>
<dbReference type="InterPro" id="IPR000160">
    <property type="entry name" value="GGDEF_dom"/>
</dbReference>
<dbReference type="GO" id="GO:1902201">
    <property type="term" value="P:negative regulation of bacterial-type flagellum-dependent cell motility"/>
    <property type="evidence" value="ECO:0007669"/>
    <property type="project" value="TreeGrafter"/>
</dbReference>
<dbReference type="InterPro" id="IPR043128">
    <property type="entry name" value="Rev_trsase/Diguanyl_cyclase"/>
</dbReference>
<organism evidence="3">
    <name type="scientific">hydrothermal vent metagenome</name>
    <dbReference type="NCBI Taxonomy" id="652676"/>
    <lineage>
        <taxon>unclassified sequences</taxon>
        <taxon>metagenomes</taxon>
        <taxon>ecological metagenomes</taxon>
    </lineage>
</organism>
<name>A0A3B1A7Q6_9ZZZZ</name>
<protein>
    <recommendedName>
        <fullName evidence="2">GGDEF domain-containing protein</fullName>
    </recommendedName>
</protein>
<keyword evidence="1" id="KW-0812">Transmembrane</keyword>
<evidence type="ECO:0000259" key="2">
    <source>
        <dbReference type="PROSITE" id="PS50887"/>
    </source>
</evidence>
<dbReference type="FunFam" id="3.30.70.270:FF:000001">
    <property type="entry name" value="Diguanylate cyclase domain protein"/>
    <property type="match status" value="1"/>
</dbReference>
<keyword evidence="1" id="KW-1133">Transmembrane helix</keyword>
<sequence>MKNFFKKFTPPLEITIITFGVILSIIFGIFYLNLAKERLSEFVSYHTLISKNSTKNISYDIEQILQHKKQLVQSFLEDNVKLVNSVIAEPDNDALYDKLNTKLSRYFTDYISSNIVTSSGELIVDDFDGKIGQLCINDMKTFIKTGKQITRIHPNATIYHFDIRARFKENSENIFIVTFNASTISNLLNAASPNQHDIVIFNNIFNIIEITKIGSRKKLKDRLDYRLSNEEKNRKLTSHIITDSYWDVLDLHNPSLFSDYKEQLIKQGSLVYGFFISLILVMSLVLFIGTRKKHKLEKFLLDKNGNIDKLNKKLETISQTDSLTGLYNRRYLESRGQVEFSTASRLGLILNIALIDVDFFKNYNDTYGHQQGDDCLISIAEIILRYFRRSNEFVARYGGEEFIVVNLGDEKFVTRLTALLKSMKINNIKHESSAICDYVTISIGMTSMFERQCNSMDDLINEADIALYNAKSSGRDQLVRSKFSDD</sequence>
<dbReference type="SUPFAM" id="SSF55073">
    <property type="entry name" value="Nucleotide cyclase"/>
    <property type="match status" value="1"/>
</dbReference>
<gene>
    <name evidence="3" type="ORF">MNBD_GAMMA22-1136</name>
</gene>
<accession>A0A3B1A7Q6</accession>
<reference evidence="3" key="1">
    <citation type="submission" date="2018-06" db="EMBL/GenBank/DDBJ databases">
        <authorList>
            <person name="Zhirakovskaya E."/>
        </authorList>
    </citation>
    <scope>NUCLEOTIDE SEQUENCE</scope>
</reference>
<dbReference type="CDD" id="cd01949">
    <property type="entry name" value="GGDEF"/>
    <property type="match status" value="1"/>
</dbReference>
<feature type="transmembrane region" description="Helical" evidence="1">
    <location>
        <begin position="12"/>
        <end position="32"/>
    </location>
</feature>
<dbReference type="Gene3D" id="3.30.70.270">
    <property type="match status" value="1"/>
</dbReference>
<proteinExistence type="predicted"/>
<dbReference type="GO" id="GO:0052621">
    <property type="term" value="F:diguanylate cyclase activity"/>
    <property type="evidence" value="ECO:0007669"/>
    <property type="project" value="TreeGrafter"/>
</dbReference>
<feature type="transmembrane region" description="Helical" evidence="1">
    <location>
        <begin position="270"/>
        <end position="289"/>
    </location>
</feature>
<dbReference type="EMBL" id="UOFS01000042">
    <property type="protein sequence ID" value="VAX00112.1"/>
    <property type="molecule type" value="Genomic_DNA"/>
</dbReference>
<dbReference type="InterPro" id="IPR029787">
    <property type="entry name" value="Nucleotide_cyclase"/>
</dbReference>
<dbReference type="PANTHER" id="PTHR45138:SF9">
    <property type="entry name" value="DIGUANYLATE CYCLASE DGCM-RELATED"/>
    <property type="match status" value="1"/>
</dbReference>
<dbReference type="NCBIfam" id="TIGR00254">
    <property type="entry name" value="GGDEF"/>
    <property type="match status" value="1"/>
</dbReference>
<dbReference type="AlphaFoldDB" id="A0A3B1A7Q6"/>
<dbReference type="PANTHER" id="PTHR45138">
    <property type="entry name" value="REGULATORY COMPONENTS OF SENSORY TRANSDUCTION SYSTEM"/>
    <property type="match status" value="1"/>
</dbReference>
<keyword evidence="1" id="KW-0472">Membrane</keyword>